<dbReference type="OrthoDB" id="9816309at2"/>
<dbReference type="PROSITE" id="PS50123">
    <property type="entry name" value="CHER"/>
    <property type="match status" value="1"/>
</dbReference>
<proteinExistence type="predicted"/>
<dbReference type="SMART" id="SM00138">
    <property type="entry name" value="MeTrc"/>
    <property type="match status" value="1"/>
</dbReference>
<dbReference type="PANTHER" id="PTHR24422">
    <property type="entry name" value="CHEMOTAXIS PROTEIN METHYLTRANSFERASE"/>
    <property type="match status" value="1"/>
</dbReference>
<evidence type="ECO:0000313" key="3">
    <source>
        <dbReference type="Proteomes" id="UP000471435"/>
    </source>
</evidence>
<keyword evidence="3" id="KW-1185">Reference proteome</keyword>
<dbReference type="RefSeq" id="WP_160730518.1">
    <property type="nucleotide sequence ID" value="NZ_CANLWR010000001.1"/>
</dbReference>
<evidence type="ECO:0000259" key="1">
    <source>
        <dbReference type="PROSITE" id="PS50123"/>
    </source>
</evidence>
<dbReference type="GO" id="GO:0008757">
    <property type="term" value="F:S-adenosylmethionine-dependent methyltransferase activity"/>
    <property type="evidence" value="ECO:0007669"/>
    <property type="project" value="InterPro"/>
</dbReference>
<dbReference type="PANTHER" id="PTHR24422:SF21">
    <property type="entry name" value="CHEMOTAXIS PROTEIN METHYLTRANSFERASE 1"/>
    <property type="match status" value="1"/>
</dbReference>
<dbReference type="InterPro" id="IPR050903">
    <property type="entry name" value="Bact_Chemotaxis_MeTrfase"/>
</dbReference>
<keyword evidence="2" id="KW-0489">Methyltransferase</keyword>
<dbReference type="GO" id="GO:0032259">
    <property type="term" value="P:methylation"/>
    <property type="evidence" value="ECO:0007669"/>
    <property type="project" value="UniProtKB-KW"/>
</dbReference>
<reference evidence="2 3" key="1">
    <citation type="submission" date="2019-12" db="EMBL/GenBank/DDBJ databases">
        <title>Genomic-based taxomic classification of the family Erythrobacteraceae.</title>
        <authorList>
            <person name="Xu L."/>
        </authorList>
    </citation>
    <scope>NUCLEOTIDE SEQUENCE [LARGE SCALE GENOMIC DNA]</scope>
    <source>
        <strain evidence="2 3">SW-109</strain>
    </source>
</reference>
<gene>
    <name evidence="2" type="ORF">GRI43_08310</name>
</gene>
<dbReference type="InterPro" id="IPR000780">
    <property type="entry name" value="CheR_MeTrfase"/>
</dbReference>
<dbReference type="Proteomes" id="UP000471435">
    <property type="component" value="Unassembled WGS sequence"/>
</dbReference>
<sequence>MEVSAVSHRIIADLLEARTGQQLTESRKWRIGTALSGVFRQRGITNIDQLVCLLADPASGDLAQQVVEALLNNETYFFRDRIMFELLSRRVLPELAEKRAGTKRLSIWSAGCSTGQEALSLAMLFADQPSQWKDWTIDIVGTDISQNAINTAQRSTYTQFEIQRGLSVSQMLAHFTETKKGWEPSRQLRNMVRFKVRNILEPAAALQRFDIVLCRNVLLYFDEARRAKALECIANSMRPDSWLMLGAGETAIGSTTIFRAAENNQGLYVMSDEAAHEIYAGRTARQSAAR</sequence>
<dbReference type="Pfam" id="PF01739">
    <property type="entry name" value="CheR"/>
    <property type="match status" value="1"/>
</dbReference>
<dbReference type="InterPro" id="IPR022642">
    <property type="entry name" value="CheR_C"/>
</dbReference>
<feature type="domain" description="CheR-type methyltransferase" evidence="1">
    <location>
        <begin position="1"/>
        <end position="273"/>
    </location>
</feature>
<dbReference type="InterPro" id="IPR029063">
    <property type="entry name" value="SAM-dependent_MTases_sf"/>
</dbReference>
<dbReference type="SUPFAM" id="SSF47757">
    <property type="entry name" value="Chemotaxis receptor methyltransferase CheR, N-terminal domain"/>
    <property type="match status" value="1"/>
</dbReference>
<organism evidence="2 3">
    <name type="scientific">Pontixanthobacter luteolus</name>
    <dbReference type="NCBI Taxonomy" id="295089"/>
    <lineage>
        <taxon>Bacteria</taxon>
        <taxon>Pseudomonadati</taxon>
        <taxon>Pseudomonadota</taxon>
        <taxon>Alphaproteobacteria</taxon>
        <taxon>Sphingomonadales</taxon>
        <taxon>Erythrobacteraceae</taxon>
        <taxon>Pontixanthobacter</taxon>
    </lineage>
</organism>
<dbReference type="SUPFAM" id="SSF53335">
    <property type="entry name" value="S-adenosyl-L-methionine-dependent methyltransferases"/>
    <property type="match status" value="1"/>
</dbReference>
<dbReference type="PRINTS" id="PR00996">
    <property type="entry name" value="CHERMTFRASE"/>
</dbReference>
<comment type="caution">
    <text evidence="2">The sequence shown here is derived from an EMBL/GenBank/DDBJ whole genome shotgun (WGS) entry which is preliminary data.</text>
</comment>
<dbReference type="EMBL" id="WTYP01000001">
    <property type="protein sequence ID" value="MXP47393.1"/>
    <property type="molecule type" value="Genomic_DNA"/>
</dbReference>
<name>A0A6I4V0F3_9SPHN</name>
<protein>
    <submittedName>
        <fullName evidence="2">Methyltransferase domain-containing protein</fullName>
    </submittedName>
</protein>
<dbReference type="CDD" id="cd02440">
    <property type="entry name" value="AdoMet_MTases"/>
    <property type="match status" value="1"/>
</dbReference>
<evidence type="ECO:0000313" key="2">
    <source>
        <dbReference type="EMBL" id="MXP47393.1"/>
    </source>
</evidence>
<accession>A0A6I4V0F3</accession>
<dbReference type="AlphaFoldDB" id="A0A6I4V0F3"/>
<dbReference type="Gene3D" id="3.40.50.150">
    <property type="entry name" value="Vaccinia Virus protein VP39"/>
    <property type="match status" value="1"/>
</dbReference>
<keyword evidence="2" id="KW-0808">Transferase</keyword>